<evidence type="ECO:0000313" key="2">
    <source>
        <dbReference type="Proteomes" id="UP001164746"/>
    </source>
</evidence>
<name>A0ABY7DLC1_MYAAR</name>
<dbReference type="EMBL" id="CP111013">
    <property type="protein sequence ID" value="WAQ97135.1"/>
    <property type="molecule type" value="Genomic_DNA"/>
</dbReference>
<accession>A0ABY7DLC1</accession>
<dbReference type="Proteomes" id="UP001164746">
    <property type="component" value="Chromosome 2"/>
</dbReference>
<protein>
    <submittedName>
        <fullName evidence="1">Uncharacterized protein</fullName>
    </submittedName>
</protein>
<organism evidence="1 2">
    <name type="scientific">Mya arenaria</name>
    <name type="common">Soft-shell clam</name>
    <dbReference type="NCBI Taxonomy" id="6604"/>
    <lineage>
        <taxon>Eukaryota</taxon>
        <taxon>Metazoa</taxon>
        <taxon>Spiralia</taxon>
        <taxon>Lophotrochozoa</taxon>
        <taxon>Mollusca</taxon>
        <taxon>Bivalvia</taxon>
        <taxon>Autobranchia</taxon>
        <taxon>Heteroconchia</taxon>
        <taxon>Euheterodonta</taxon>
        <taxon>Imparidentia</taxon>
        <taxon>Neoheterodontei</taxon>
        <taxon>Myida</taxon>
        <taxon>Myoidea</taxon>
        <taxon>Myidae</taxon>
        <taxon>Mya</taxon>
    </lineage>
</organism>
<reference evidence="1" key="1">
    <citation type="submission" date="2022-11" db="EMBL/GenBank/DDBJ databases">
        <title>Centuries of genome instability and evolution in soft-shell clam transmissible cancer (bioRxiv).</title>
        <authorList>
            <person name="Hart S.F.M."/>
            <person name="Yonemitsu M.A."/>
            <person name="Giersch R.M."/>
            <person name="Beal B.F."/>
            <person name="Arriagada G."/>
            <person name="Davis B.W."/>
            <person name="Ostrander E.A."/>
            <person name="Goff S.P."/>
            <person name="Metzger M.J."/>
        </authorList>
    </citation>
    <scope>NUCLEOTIDE SEQUENCE</scope>
    <source>
        <strain evidence="1">MELC-2E11</strain>
        <tissue evidence="1">Siphon/mantle</tissue>
    </source>
</reference>
<evidence type="ECO:0000313" key="1">
    <source>
        <dbReference type="EMBL" id="WAQ97135.1"/>
    </source>
</evidence>
<gene>
    <name evidence="1" type="ORF">MAR_029825</name>
</gene>
<sequence length="65" mass="7419">MVVEIYWNESLINIKNCAIDVLMSKQGVHLNQSELFVIDIKKKISFKILILPSQKASKTVFNLAL</sequence>
<keyword evidence="2" id="KW-1185">Reference proteome</keyword>
<proteinExistence type="predicted"/>